<sequence length="322" mass="34735">MTPSIRSERKYLEILRILAESHEPLGAKRLSEKMAERGFVLSDRAVQYYLQYLDEMGFTEKVGNRGRLLTEAGIAESESALVDQRLGFIISRLEQLAFRSTFDPSTATGSVAYNLSFVREEDLQAVTAAFDEVAAAGYGFLNAYRIVDADPRIPDGHAGIMTACSVTLDGVLQKMGIPTRLEYAGRIAVDEHGAAGFLDLIGYRGTSVDPLHLFISAGLTSINRLVTTRAGVALANVRAVPAAARYRVEVTVGLMEECGFTFPAGGGIGEFNLPKHPYRLSVVALSGMNMVGNAIEKGYTIKTEIGAGTVPFEKIADATGSR</sequence>
<evidence type="ECO:0000313" key="3">
    <source>
        <dbReference type="EMBL" id="KLK89199.1"/>
    </source>
</evidence>
<dbReference type="PATRIC" id="fig|1550566.3.peg.381"/>
<dbReference type="Pfam" id="PF01995">
    <property type="entry name" value="NRD1_2"/>
    <property type="match status" value="1"/>
</dbReference>
<protein>
    <submittedName>
        <fullName evidence="3">Uncharacterized protein</fullName>
    </submittedName>
</protein>
<feature type="domain" description="NrpR regulatory" evidence="1">
    <location>
        <begin position="86"/>
        <end position="315"/>
    </location>
</feature>
<dbReference type="InterPro" id="IPR038982">
    <property type="entry name" value="NrpR"/>
</dbReference>
<dbReference type="PANTHER" id="PTHR41964:SF1">
    <property type="entry name" value="GLOBAL NITROGEN REGULATOR NRPR"/>
    <property type="match status" value="1"/>
</dbReference>
<evidence type="ECO:0000259" key="2">
    <source>
        <dbReference type="Pfam" id="PF08461"/>
    </source>
</evidence>
<dbReference type="RefSeq" id="WP_048180157.1">
    <property type="nucleotide sequence ID" value="NZ_JXOJ01000001.1"/>
</dbReference>
<feature type="domain" description="Ribonuclease R winged-helix" evidence="2">
    <location>
        <begin position="13"/>
        <end position="76"/>
    </location>
</feature>
<dbReference type="EMBL" id="JXOJ01000001">
    <property type="protein sequence ID" value="KLK89199.1"/>
    <property type="molecule type" value="Genomic_DNA"/>
</dbReference>
<dbReference type="InterPro" id="IPR036984">
    <property type="entry name" value="NrpR_dom_sf"/>
</dbReference>
<evidence type="ECO:0000259" key="1">
    <source>
        <dbReference type="Pfam" id="PF01995"/>
    </source>
</evidence>
<comment type="caution">
    <text evidence="3">The sequence shown here is derived from an EMBL/GenBank/DDBJ whole genome shotgun (WGS) entry which is preliminary data.</text>
</comment>
<accession>A0A0H1R2B6</accession>
<dbReference type="InterPro" id="IPR013668">
    <property type="entry name" value="RNase_R_HTH_12"/>
</dbReference>
<keyword evidence="4" id="KW-1185">Reference proteome</keyword>
<dbReference type="STRING" id="1550566.SZ63_01815"/>
<dbReference type="InterPro" id="IPR036390">
    <property type="entry name" value="WH_DNA-bd_sf"/>
</dbReference>
<dbReference type="Gene3D" id="3.30.70.1360">
    <property type="entry name" value="mj0159-like"/>
    <property type="match status" value="1"/>
</dbReference>
<dbReference type="Pfam" id="PF08461">
    <property type="entry name" value="WHD_RNase_R"/>
    <property type="match status" value="1"/>
</dbReference>
<organism evidence="3 4">
    <name type="scientific">Methanoculleus sediminis</name>
    <dbReference type="NCBI Taxonomy" id="1550566"/>
    <lineage>
        <taxon>Archaea</taxon>
        <taxon>Methanobacteriati</taxon>
        <taxon>Methanobacteriota</taxon>
        <taxon>Stenosarchaea group</taxon>
        <taxon>Methanomicrobia</taxon>
        <taxon>Methanomicrobiales</taxon>
        <taxon>Methanomicrobiaceae</taxon>
        <taxon>Methanoculleus</taxon>
    </lineage>
</organism>
<reference evidence="3 4" key="1">
    <citation type="journal article" date="2015" name="Int. J. Syst. Evol. Microbiol.">
        <title>Methanoculleus sediminis sp. nov., a methanogen from sediments near a submarine mud volcano.</title>
        <authorList>
            <person name="Chen S.C."/>
            <person name="Chen M.F."/>
            <person name="Lai M.C."/>
            <person name="Weng C.Y."/>
            <person name="Wu S.Y."/>
            <person name="Lin S."/>
            <person name="Yang T.F."/>
            <person name="Chen P.C."/>
        </authorList>
    </citation>
    <scope>NUCLEOTIDE SEQUENCE [LARGE SCALE GENOMIC DNA]</scope>
    <source>
        <strain evidence="3 4">S3Fa</strain>
    </source>
</reference>
<dbReference type="AlphaFoldDB" id="A0A0H1R2B6"/>
<proteinExistence type="predicted"/>
<dbReference type="InterPro" id="IPR002846">
    <property type="entry name" value="NRD"/>
</dbReference>
<dbReference type="SUPFAM" id="SSF46785">
    <property type="entry name" value="Winged helix' DNA-binding domain"/>
    <property type="match status" value="1"/>
</dbReference>
<gene>
    <name evidence="3" type="ORF">SZ63_01815</name>
</gene>
<evidence type="ECO:0000313" key="4">
    <source>
        <dbReference type="Proteomes" id="UP000035301"/>
    </source>
</evidence>
<dbReference type="OrthoDB" id="358798at2157"/>
<name>A0A0H1R2B6_9EURY</name>
<dbReference type="PANTHER" id="PTHR41964">
    <property type="entry name" value="GLOBAL NITROGEN REGULATOR NRPR"/>
    <property type="match status" value="1"/>
</dbReference>
<dbReference type="Proteomes" id="UP000035301">
    <property type="component" value="Unassembled WGS sequence"/>
</dbReference>